<accession>A0A0F9RL08</accession>
<feature type="region of interest" description="Disordered" evidence="1">
    <location>
        <begin position="1"/>
        <end position="95"/>
    </location>
</feature>
<gene>
    <name evidence="2" type="ORF">LCGC14_0582090</name>
</gene>
<name>A0A0F9RL08_9ZZZZ</name>
<feature type="compositionally biased region" description="Basic residues" evidence="1">
    <location>
        <begin position="40"/>
        <end position="60"/>
    </location>
</feature>
<sequence>MSSRSNKSGQTGCPATVTEHFRVPGAGPEVEQLETSAPRVRTRRPRDPRKPRKVTVRPPRKNPLIGRGEHYKNERNLVYDTDDDSFNDPEDYEEE</sequence>
<feature type="compositionally biased region" description="Acidic residues" evidence="1">
    <location>
        <begin position="80"/>
        <end position="95"/>
    </location>
</feature>
<reference evidence="2" key="1">
    <citation type="journal article" date="2015" name="Nature">
        <title>Complex archaea that bridge the gap between prokaryotes and eukaryotes.</title>
        <authorList>
            <person name="Spang A."/>
            <person name="Saw J.H."/>
            <person name="Jorgensen S.L."/>
            <person name="Zaremba-Niedzwiedzka K."/>
            <person name="Martijn J."/>
            <person name="Lind A.E."/>
            <person name="van Eijk R."/>
            <person name="Schleper C."/>
            <person name="Guy L."/>
            <person name="Ettema T.J."/>
        </authorList>
    </citation>
    <scope>NUCLEOTIDE SEQUENCE</scope>
</reference>
<evidence type="ECO:0000256" key="1">
    <source>
        <dbReference type="SAM" id="MobiDB-lite"/>
    </source>
</evidence>
<feature type="compositionally biased region" description="Polar residues" evidence="1">
    <location>
        <begin position="1"/>
        <end position="13"/>
    </location>
</feature>
<comment type="caution">
    <text evidence="2">The sequence shown here is derived from an EMBL/GenBank/DDBJ whole genome shotgun (WGS) entry which is preliminary data.</text>
</comment>
<evidence type="ECO:0000313" key="2">
    <source>
        <dbReference type="EMBL" id="KKN55439.1"/>
    </source>
</evidence>
<organism evidence="2">
    <name type="scientific">marine sediment metagenome</name>
    <dbReference type="NCBI Taxonomy" id="412755"/>
    <lineage>
        <taxon>unclassified sequences</taxon>
        <taxon>metagenomes</taxon>
        <taxon>ecological metagenomes</taxon>
    </lineage>
</organism>
<protein>
    <submittedName>
        <fullName evidence="2">Uncharacterized protein</fullName>
    </submittedName>
</protein>
<dbReference type="EMBL" id="LAZR01000884">
    <property type="protein sequence ID" value="KKN55439.1"/>
    <property type="molecule type" value="Genomic_DNA"/>
</dbReference>
<dbReference type="AlphaFoldDB" id="A0A0F9RL08"/>
<feature type="compositionally biased region" description="Basic and acidic residues" evidence="1">
    <location>
        <begin position="67"/>
        <end position="77"/>
    </location>
</feature>
<proteinExistence type="predicted"/>